<keyword evidence="1" id="KW-0812">Transmembrane</keyword>
<feature type="transmembrane region" description="Helical" evidence="1">
    <location>
        <begin position="9"/>
        <end position="28"/>
    </location>
</feature>
<reference evidence="2 3" key="1">
    <citation type="submission" date="2023-11" db="EMBL/GenBank/DDBJ databases">
        <title>A Novel Polar Bacteriovorax (B. antarcticus) Isolated from the Biocrust in Antarctica.</title>
        <authorList>
            <person name="Mun W."/>
            <person name="Choi S.Y."/>
            <person name="Mitchell R.J."/>
        </authorList>
    </citation>
    <scope>NUCLEOTIDE SEQUENCE [LARGE SCALE GENOMIC DNA]</scope>
    <source>
        <strain evidence="2 3">PP10</strain>
    </source>
</reference>
<accession>A0ABU5VZV1</accession>
<gene>
    <name evidence="2" type="ORF">SHI21_20390</name>
</gene>
<keyword evidence="3" id="KW-1185">Reference proteome</keyword>
<sequence length="139" mass="16090">MKVFRVRFIFWMIILFSLQAMIVGSKIYEVGFSNYLKENPILEGLDIIIIFVGLLVIFYKVVISSNAVGVSIGTIFEWNKIARVTKFKIGPLVFLKFHSKFDDINTCVIPLFVYRKKELISLIQESLKLNSIKNDTDYI</sequence>
<proteinExistence type="predicted"/>
<dbReference type="Proteomes" id="UP001302274">
    <property type="component" value="Unassembled WGS sequence"/>
</dbReference>
<feature type="transmembrane region" description="Helical" evidence="1">
    <location>
        <begin position="48"/>
        <end position="76"/>
    </location>
</feature>
<evidence type="ECO:0000256" key="1">
    <source>
        <dbReference type="SAM" id="Phobius"/>
    </source>
</evidence>
<organism evidence="2 3">
    <name type="scientific">Bacteriovorax antarcticus</name>
    <dbReference type="NCBI Taxonomy" id="3088717"/>
    <lineage>
        <taxon>Bacteria</taxon>
        <taxon>Pseudomonadati</taxon>
        <taxon>Bdellovibrionota</taxon>
        <taxon>Bacteriovoracia</taxon>
        <taxon>Bacteriovoracales</taxon>
        <taxon>Bacteriovoracaceae</taxon>
        <taxon>Bacteriovorax</taxon>
    </lineage>
</organism>
<name>A0ABU5VZV1_9BACT</name>
<keyword evidence="1" id="KW-0472">Membrane</keyword>
<evidence type="ECO:0000313" key="2">
    <source>
        <dbReference type="EMBL" id="MEA9358608.1"/>
    </source>
</evidence>
<protein>
    <submittedName>
        <fullName evidence="2">Uncharacterized protein</fullName>
    </submittedName>
</protein>
<dbReference type="EMBL" id="JAYGJQ010000004">
    <property type="protein sequence ID" value="MEA9358608.1"/>
    <property type="molecule type" value="Genomic_DNA"/>
</dbReference>
<evidence type="ECO:0000313" key="3">
    <source>
        <dbReference type="Proteomes" id="UP001302274"/>
    </source>
</evidence>
<dbReference type="RefSeq" id="WP_323579093.1">
    <property type="nucleotide sequence ID" value="NZ_JAYGJQ010000004.1"/>
</dbReference>
<keyword evidence="1" id="KW-1133">Transmembrane helix</keyword>
<comment type="caution">
    <text evidence="2">The sequence shown here is derived from an EMBL/GenBank/DDBJ whole genome shotgun (WGS) entry which is preliminary data.</text>
</comment>